<dbReference type="PANTHER" id="PTHR34142">
    <property type="entry name" value="ENDO-BETA-1,4-GLUCANASE A"/>
    <property type="match status" value="1"/>
</dbReference>
<evidence type="ECO:0000256" key="6">
    <source>
        <dbReference type="RuleBase" id="RU361153"/>
    </source>
</evidence>
<keyword evidence="5 6" id="KW-0326">Glycosidase</keyword>
<sequence length="338" mass="37402">MFPIRHSFRINLPGFEFGAQTDGSYLSTTNPAMPPPESQIDHFVAQGVNLFRVSVAWPYLQPEMNGKLNEANLKMYQSFIEKITVHQAYVIIDLHSFARYKGQIVGESSSTPAEALVSVWTLLGEIFKDNPFVIFGIANEPHDLDITKWATTVQAVVTALRGKNIQNFILIPGTDYTAMKSFPEWYKAMKVVKNPDGSFDGLVFEVHRYLDSDNSGKSTICVASHADEVTTAVNLLKADNRQVIMGETGGGSTDSCKKFLPELAKAVVDAYPTFLGFAMWAAGSFDANYELVTTVKDESSPTKWKDMGNWLSIKEFIPPKGSTNDGKSSSQEKKKSSQ</sequence>
<feature type="domain" description="Glycoside hydrolase family 5" evidence="8">
    <location>
        <begin position="20"/>
        <end position="282"/>
    </location>
</feature>
<gene>
    <name evidence="9" type="ORF">PtA15_18A280</name>
</gene>
<comment type="similarity">
    <text evidence="2 6">Belongs to the glycosyl hydrolase 5 (cellulase A) family.</text>
</comment>
<dbReference type="PROSITE" id="PS00659">
    <property type="entry name" value="GLYCOSYL_HYDROL_F5"/>
    <property type="match status" value="1"/>
</dbReference>
<evidence type="ECO:0000259" key="8">
    <source>
        <dbReference type="Pfam" id="PF00150"/>
    </source>
</evidence>
<evidence type="ECO:0000256" key="2">
    <source>
        <dbReference type="ARBA" id="ARBA00005641"/>
    </source>
</evidence>
<comment type="catalytic activity">
    <reaction evidence="1">
        <text>Endohydrolysis of (1-&gt;4)-beta-D-glucosidic linkages in cellulose, lichenin and cereal beta-D-glucans.</text>
        <dbReference type="EC" id="3.2.1.4"/>
    </reaction>
</comment>
<evidence type="ECO:0000256" key="3">
    <source>
        <dbReference type="ARBA" id="ARBA00012601"/>
    </source>
</evidence>
<accession>A0ABY7DDZ7</accession>
<keyword evidence="10" id="KW-1185">Reference proteome</keyword>
<reference evidence="9" key="1">
    <citation type="submission" date="2022-10" db="EMBL/GenBank/DDBJ databases">
        <title>Puccinia triticina Genome sequencing and assembly.</title>
        <authorList>
            <person name="Li C."/>
        </authorList>
    </citation>
    <scope>NUCLEOTIDE SEQUENCE</scope>
    <source>
        <strain evidence="9">Pt15</strain>
    </source>
</reference>
<keyword evidence="4 6" id="KW-0378">Hydrolase</keyword>
<dbReference type="SUPFAM" id="SSF51445">
    <property type="entry name" value="(Trans)glycosidases"/>
    <property type="match status" value="1"/>
</dbReference>
<proteinExistence type="inferred from homology"/>
<dbReference type="Gene3D" id="3.20.20.80">
    <property type="entry name" value="Glycosidases"/>
    <property type="match status" value="1"/>
</dbReference>
<dbReference type="InterPro" id="IPR017853">
    <property type="entry name" value="GH"/>
</dbReference>
<dbReference type="InterPro" id="IPR018087">
    <property type="entry name" value="Glyco_hydro_5_CS"/>
</dbReference>
<evidence type="ECO:0000313" key="9">
    <source>
        <dbReference type="EMBL" id="WAQ93222.1"/>
    </source>
</evidence>
<evidence type="ECO:0000256" key="4">
    <source>
        <dbReference type="ARBA" id="ARBA00022801"/>
    </source>
</evidence>
<dbReference type="Proteomes" id="UP001164743">
    <property type="component" value="Chromosome 18A"/>
</dbReference>
<dbReference type="GeneID" id="77805699"/>
<dbReference type="PANTHER" id="PTHR34142:SF1">
    <property type="entry name" value="GLYCOSIDE HYDROLASE FAMILY 5 DOMAIN-CONTAINING PROTEIN"/>
    <property type="match status" value="1"/>
</dbReference>
<protein>
    <recommendedName>
        <fullName evidence="3">cellulase</fullName>
        <ecNumber evidence="3">3.2.1.4</ecNumber>
    </recommendedName>
</protein>
<name>A0ABY7DDZ7_9BASI</name>
<dbReference type="EMBL" id="CP110438">
    <property type="protein sequence ID" value="WAQ93222.1"/>
    <property type="molecule type" value="Genomic_DNA"/>
</dbReference>
<dbReference type="RefSeq" id="XP_053028777.1">
    <property type="nucleotide sequence ID" value="XM_053164804.1"/>
</dbReference>
<evidence type="ECO:0000256" key="7">
    <source>
        <dbReference type="SAM" id="MobiDB-lite"/>
    </source>
</evidence>
<evidence type="ECO:0000313" key="10">
    <source>
        <dbReference type="Proteomes" id="UP001164743"/>
    </source>
</evidence>
<feature type="region of interest" description="Disordered" evidence="7">
    <location>
        <begin position="315"/>
        <end position="338"/>
    </location>
</feature>
<dbReference type="Pfam" id="PF00150">
    <property type="entry name" value="Cellulase"/>
    <property type="match status" value="1"/>
</dbReference>
<dbReference type="InterPro" id="IPR001547">
    <property type="entry name" value="Glyco_hydro_5"/>
</dbReference>
<evidence type="ECO:0000256" key="1">
    <source>
        <dbReference type="ARBA" id="ARBA00000966"/>
    </source>
</evidence>
<evidence type="ECO:0000256" key="5">
    <source>
        <dbReference type="ARBA" id="ARBA00023295"/>
    </source>
</evidence>
<dbReference type="EC" id="3.2.1.4" evidence="3"/>
<organism evidence="9 10">
    <name type="scientific">Puccinia triticina</name>
    <dbReference type="NCBI Taxonomy" id="208348"/>
    <lineage>
        <taxon>Eukaryota</taxon>
        <taxon>Fungi</taxon>
        <taxon>Dikarya</taxon>
        <taxon>Basidiomycota</taxon>
        <taxon>Pucciniomycotina</taxon>
        <taxon>Pucciniomycetes</taxon>
        <taxon>Pucciniales</taxon>
        <taxon>Pucciniaceae</taxon>
        <taxon>Puccinia</taxon>
    </lineage>
</organism>